<dbReference type="Proteomes" id="UP001189143">
    <property type="component" value="Unassembled WGS sequence"/>
</dbReference>
<name>A0AA86JJJ3_9CLOT</name>
<gene>
    <name evidence="2" type="ORF">CNEO2_20054</name>
    <name evidence="1" type="ORF">CNEO_41467</name>
</gene>
<proteinExistence type="predicted"/>
<dbReference type="EMBL" id="CAMTCP010000222">
    <property type="protein sequence ID" value="CAI3594220.1"/>
    <property type="molecule type" value="Genomic_DNA"/>
</dbReference>
<organism evidence="1 3">
    <name type="scientific">Clostridium neonatale</name>
    <dbReference type="NCBI Taxonomy" id="137838"/>
    <lineage>
        <taxon>Bacteria</taxon>
        <taxon>Bacillati</taxon>
        <taxon>Bacillota</taxon>
        <taxon>Clostridia</taxon>
        <taxon>Eubacteriales</taxon>
        <taxon>Clostridiaceae</taxon>
        <taxon>Clostridium</taxon>
    </lineage>
</organism>
<accession>A0AA86JJJ3</accession>
<evidence type="ECO:0000313" key="3">
    <source>
        <dbReference type="Proteomes" id="UP000789738"/>
    </source>
</evidence>
<evidence type="ECO:0000313" key="1">
    <source>
        <dbReference type="EMBL" id="CAG9704773.1"/>
    </source>
</evidence>
<protein>
    <submittedName>
        <fullName evidence="1">Uncharacterized protein</fullName>
    </submittedName>
</protein>
<comment type="caution">
    <text evidence="1">The sequence shown here is derived from an EMBL/GenBank/DDBJ whole genome shotgun (WGS) entry which is preliminary data.</text>
</comment>
<dbReference type="AlphaFoldDB" id="A0AA86JJJ3"/>
<reference evidence="1" key="1">
    <citation type="submission" date="2021-10" db="EMBL/GenBank/DDBJ databases">
        <authorList>
            <person name="Mesa V."/>
        </authorList>
    </citation>
    <scope>NUCLEOTIDE SEQUENCE</scope>
    <source>
        <strain evidence="1">CC3_PB</strain>
    </source>
</reference>
<sequence>MLILEAYSKNDRGTVILIEIIMEYLINNVIDFLALLKCYITQ</sequence>
<evidence type="ECO:0000313" key="2">
    <source>
        <dbReference type="EMBL" id="CAI3594220.1"/>
    </source>
</evidence>
<dbReference type="EMBL" id="CAKJVE010000004">
    <property type="protein sequence ID" value="CAG9704773.1"/>
    <property type="molecule type" value="Genomic_DNA"/>
</dbReference>
<dbReference type="Proteomes" id="UP000789738">
    <property type="component" value="Unassembled WGS sequence"/>
</dbReference>
<reference evidence="2" key="2">
    <citation type="submission" date="2022-10" db="EMBL/GenBank/DDBJ databases">
        <authorList>
            <person name="Aires J."/>
            <person name="Mesa V."/>
        </authorList>
    </citation>
    <scope>NUCLEOTIDE SEQUENCE</scope>
    <source>
        <strain evidence="2">Clostridium neonatale JD116</strain>
    </source>
</reference>